<dbReference type="Pfam" id="PF01839">
    <property type="entry name" value="FG-GAP"/>
    <property type="match status" value="2"/>
</dbReference>
<keyword evidence="4" id="KW-0325">Glycoprotein</keyword>
<dbReference type="Gene3D" id="2.60.40.2030">
    <property type="match status" value="1"/>
</dbReference>
<keyword evidence="3" id="KW-0106">Calcium</keyword>
<dbReference type="PANTHER" id="PTHR46580:SF2">
    <property type="entry name" value="MAM DOMAIN-CONTAINING PROTEIN"/>
    <property type="match status" value="1"/>
</dbReference>
<evidence type="ECO:0000259" key="7">
    <source>
        <dbReference type="Pfam" id="PF18676"/>
    </source>
</evidence>
<evidence type="ECO:0000256" key="4">
    <source>
        <dbReference type="ARBA" id="ARBA00023180"/>
    </source>
</evidence>
<name>A0A6M5Z6P4_9BACT</name>
<dbReference type="SUPFAM" id="SSF141072">
    <property type="entry name" value="CalX-like"/>
    <property type="match status" value="1"/>
</dbReference>
<dbReference type="InterPro" id="IPR013783">
    <property type="entry name" value="Ig-like_fold"/>
</dbReference>
<dbReference type="GO" id="GO:0016020">
    <property type="term" value="C:membrane"/>
    <property type="evidence" value="ECO:0007669"/>
    <property type="project" value="InterPro"/>
</dbReference>
<evidence type="ECO:0000259" key="5">
    <source>
        <dbReference type="Pfam" id="PF03160"/>
    </source>
</evidence>
<evidence type="ECO:0000256" key="2">
    <source>
        <dbReference type="ARBA" id="ARBA00022737"/>
    </source>
</evidence>
<dbReference type="InterPro" id="IPR038081">
    <property type="entry name" value="CalX-like_sf"/>
</dbReference>
<dbReference type="Pfam" id="PF18676">
    <property type="entry name" value="MBG_2"/>
    <property type="match status" value="2"/>
</dbReference>
<dbReference type="Pfam" id="PF03160">
    <property type="entry name" value="Calx-beta"/>
    <property type="match status" value="1"/>
</dbReference>
<gene>
    <name evidence="8" type="ORF">FTUN_8924</name>
</gene>
<feature type="domain" description="MBG" evidence="7">
    <location>
        <begin position="1214"/>
        <end position="1289"/>
    </location>
</feature>
<dbReference type="SMART" id="SM00191">
    <property type="entry name" value="Int_alpha"/>
    <property type="match status" value="13"/>
</dbReference>
<evidence type="ECO:0000259" key="6">
    <source>
        <dbReference type="Pfam" id="PF16640"/>
    </source>
</evidence>
<feature type="domain" description="Calx-beta" evidence="5">
    <location>
        <begin position="56"/>
        <end position="134"/>
    </location>
</feature>
<dbReference type="SUPFAM" id="SSF69318">
    <property type="entry name" value="Integrin alpha N-terminal domain"/>
    <property type="match status" value="3"/>
</dbReference>
<dbReference type="InterPro" id="IPR013517">
    <property type="entry name" value="FG-GAP"/>
</dbReference>
<dbReference type="Gene3D" id="2.60.40.10">
    <property type="entry name" value="Immunoglobulins"/>
    <property type="match status" value="1"/>
</dbReference>
<keyword evidence="1" id="KW-0732">Signal</keyword>
<dbReference type="InterPro" id="IPR013519">
    <property type="entry name" value="Int_alpha_beta-p"/>
</dbReference>
<dbReference type="Pfam" id="PF16640">
    <property type="entry name" value="Big_3_5"/>
    <property type="match status" value="1"/>
</dbReference>
<evidence type="ECO:0000256" key="1">
    <source>
        <dbReference type="ARBA" id="ARBA00022729"/>
    </source>
</evidence>
<dbReference type="EMBL" id="CP053452">
    <property type="protein sequence ID" value="QJX01282.1"/>
    <property type="molecule type" value="Genomic_DNA"/>
</dbReference>
<keyword evidence="2" id="KW-0677">Repeat</keyword>
<dbReference type="Pfam" id="PF13517">
    <property type="entry name" value="FG-GAP_3"/>
    <property type="match status" value="6"/>
</dbReference>
<evidence type="ECO:0000313" key="8">
    <source>
        <dbReference type="EMBL" id="QJX01282.1"/>
    </source>
</evidence>
<dbReference type="InterPro" id="IPR003644">
    <property type="entry name" value="Calx_beta"/>
</dbReference>
<dbReference type="Gene3D" id="2.130.10.130">
    <property type="entry name" value="Integrin alpha, N-terminal"/>
    <property type="match status" value="4"/>
</dbReference>
<protein>
    <recommendedName>
        <fullName evidence="10">Calx-beta domain-containing protein</fullName>
    </recommendedName>
</protein>
<organism evidence="8 9">
    <name type="scientific">Frigoriglobus tundricola</name>
    <dbReference type="NCBI Taxonomy" id="2774151"/>
    <lineage>
        <taxon>Bacteria</taxon>
        <taxon>Pseudomonadati</taxon>
        <taxon>Planctomycetota</taxon>
        <taxon>Planctomycetia</taxon>
        <taxon>Gemmatales</taxon>
        <taxon>Gemmataceae</taxon>
        <taxon>Frigoriglobus</taxon>
    </lineage>
</organism>
<dbReference type="InterPro" id="IPR032109">
    <property type="entry name" value="Big_3_5"/>
</dbReference>
<dbReference type="InterPro" id="IPR041286">
    <property type="entry name" value="MBG_2"/>
</dbReference>
<reference evidence="9" key="1">
    <citation type="submission" date="2020-05" db="EMBL/GenBank/DDBJ databases">
        <title>Frigoriglobus tundricola gen. nov., sp. nov., a psychrotolerant cellulolytic planctomycete of the family Gemmataceae with two divergent copies of 16S rRNA gene.</title>
        <authorList>
            <person name="Kulichevskaya I.S."/>
            <person name="Ivanova A.A."/>
            <person name="Naumoff D.G."/>
            <person name="Beletsky A.V."/>
            <person name="Rijpstra W.I.C."/>
            <person name="Sinninghe Damste J.S."/>
            <person name="Mardanov A.V."/>
            <person name="Ravin N.V."/>
            <person name="Dedysh S.N."/>
        </authorList>
    </citation>
    <scope>NUCLEOTIDE SEQUENCE [LARGE SCALE GENOMIC DNA]</scope>
    <source>
        <strain evidence="9">PL17</strain>
    </source>
</reference>
<dbReference type="PANTHER" id="PTHR46580">
    <property type="entry name" value="SENSOR KINASE-RELATED"/>
    <property type="match status" value="1"/>
</dbReference>
<evidence type="ECO:0008006" key="10">
    <source>
        <dbReference type="Google" id="ProtNLM"/>
    </source>
</evidence>
<feature type="domain" description="Bacterial Ig-like" evidence="6">
    <location>
        <begin position="1037"/>
        <end position="1127"/>
    </location>
</feature>
<accession>A0A6M5Z6P4</accession>
<keyword evidence="9" id="KW-1185">Reference proteome</keyword>
<dbReference type="Gene3D" id="3.30.160.710">
    <property type="match status" value="2"/>
</dbReference>
<sequence>MTCRTLLSWLTGERQFQRGGPQRVLTGSRPRPLRLEEMEPRVVPASILSVGNATFSLAAGAAGFQVTRTGDLTPAVGIGYSVTDGTATSGTNYTSSAPTGVLDFASGQTTATIPLSILTTNFSGASRGFTVDLTGVVATFGPPAAFAAQRTFTVGVHPFSVVEADLNGDGRPDLVVANFGSNTVSVLLNTTAPGAAIASFAAQQTFATGNGPFTVTVANVNGDGRPDFVVANSGSSTVSVLLNTTAAGATTASFAAQQTFATGAGPVSVTAADVNGDGRPDLIVADEGANEVSVLMNTTAPGAATATFAAQQTFATGGAPRAVTAADVNGDGRPDLIVADYGSAAVSVLLNTTAPGAATASYAAGASFATGTSPSSVAVADLNGDGRADIVVANYGSASVSVLLNTTAPGAAAPSFAAQQTLATGNGPRFVAAADVNGDGRPDLVVANYNSFNLSVLLNTTPPGAATLSFAAQQTFLTGNGPFSIALGDLNGDGRPDIAVANYTSGNVGVLLNTTSHTESTTAGVPSPTFTAAATPATDMAPSSVAVADLNGDGLPDLIVANFTSGTVSVFVNTTAPGFDTSTFAAEQTFAVASSPSSVAVADVNGDGRPDLVVTHEGNSTVSVLLGTTAPGSGTISFAAPQTFATGGAPDSVAVADVNGDGKPDLIVANLGSNTVSVLLNTTAAGSLTAGFAAQQTFATGRRPYSVEFADLNGDGKPDLVVVNEGSATVSVLLNTTAPGATTSAFAAQQTFAVGADSRTMTIADLNGDGRPDLIAVSYASEAVSVLVNTTAAGATTATFAAQQTFATGTGPRAVAAADVNGDGKIDLVVANLGSGTASVLLNTTTPGAATATFAAQQTFATGNIPYAVVTADVNGDGRPDIIVANQYANTLSVLMSVEAVVGTSPATGTIASAPIVQSIVLTDPNPSTAATVDFTVTFSHAVSGVVAGNFVLSGTATVGAGIGTPATTDGGTTWTVPVTTAGTGTLGLTLGTRTGIDDSSGNQLYNTTSDDGSTFTAVVGPQYTIEAGTATAVGSSVDPSTYGQSVTFTATVSDTSAGGVPTGSVDFYNGTSLLGAGTAPSGTGNAATSTFTIATLPAGSYAITAVFTATGAFVGSASPDVTQTVNPAPLTITADDQTKVYGAAVPPLTASYTGFVNGDTAANLTTTAVLTTTATAGSTVAGNPYAITASGAVDGNYTISYVPGALSVTAAPLTITADNQTKVYGAAVPPLTASYTGFVNGDTAASLTTPPALATTATSSSPGGSYVITVSGAADSNYAFAYAAGTLTVAGPPLSPPPAPVRPLIVVGAGAGGLPEVKVYDAATGALEFDFLAFDAGFRGGVTVASGDVNGDGVADIIVGAGPGAGPAVAVFSGVTGALLSEFYAFDAGFRGGVTVAAGDVYGTGAAEIVVGAGPGAGPAVAVFSGVTGALLSEFYAFDAGFRGGVTVAAGDVYGTAAAEVVVGAGPRRAGPAVAVFSGVTVRCCPSSTRSTRVSGAG</sequence>
<dbReference type="Proteomes" id="UP000503447">
    <property type="component" value="Chromosome"/>
</dbReference>
<evidence type="ECO:0000313" key="9">
    <source>
        <dbReference type="Proteomes" id="UP000503447"/>
    </source>
</evidence>
<feature type="domain" description="MBG" evidence="7">
    <location>
        <begin position="1131"/>
        <end position="1208"/>
    </location>
</feature>
<dbReference type="InterPro" id="IPR028994">
    <property type="entry name" value="Integrin_alpha_N"/>
</dbReference>
<dbReference type="KEGG" id="ftj:FTUN_8924"/>
<proteinExistence type="predicted"/>
<dbReference type="Gene3D" id="2.30.30.100">
    <property type="match status" value="4"/>
</dbReference>
<dbReference type="GO" id="GO:0007154">
    <property type="term" value="P:cell communication"/>
    <property type="evidence" value="ECO:0007669"/>
    <property type="project" value="InterPro"/>
</dbReference>
<evidence type="ECO:0000256" key="3">
    <source>
        <dbReference type="ARBA" id="ARBA00022837"/>
    </source>
</evidence>